<proteinExistence type="predicted"/>
<dbReference type="GO" id="GO:0016853">
    <property type="term" value="F:isomerase activity"/>
    <property type="evidence" value="ECO:0007669"/>
    <property type="project" value="UniProtKB-KW"/>
</dbReference>
<name>A0A6B0YPZ6_9CHLR</name>
<dbReference type="EMBL" id="VXRG01000061">
    <property type="protein sequence ID" value="MXY93154.1"/>
    <property type="molecule type" value="Genomic_DNA"/>
</dbReference>
<sequence>MNYAFMSFSCPQATFAEMLTIAARYGYDGIEPRAAGGHDHAVELDATSEQRAAFRQQAADAGIAICCLAAGNRFADPADRDAEVEETLQYIDLAADIGAPVLRIFGGRIPDGISREAAISGVADALSRLAGRAGDRGVVVCMETHDDWCNPADVAAVMERVDHPAIAVNWDAAHPVRTKGWTLTDSYRTLRRWIRHAHVHDLFLDANRPDYTAFGTGDIDHKEVMELLRDGGYDGYLSGEWINWEPPDVHLPREIATLRGYERSLA</sequence>
<evidence type="ECO:0000313" key="2">
    <source>
        <dbReference type="EMBL" id="MXY93154.1"/>
    </source>
</evidence>
<organism evidence="2">
    <name type="scientific">Caldilineaceae bacterium SB0664_bin_27</name>
    <dbReference type="NCBI Taxonomy" id="2605260"/>
    <lineage>
        <taxon>Bacteria</taxon>
        <taxon>Bacillati</taxon>
        <taxon>Chloroflexota</taxon>
        <taxon>Caldilineae</taxon>
        <taxon>Caldilineales</taxon>
        <taxon>Caldilineaceae</taxon>
    </lineage>
</organism>
<dbReference type="PANTHER" id="PTHR12110:SF53">
    <property type="entry name" value="BLR5974 PROTEIN"/>
    <property type="match status" value="1"/>
</dbReference>
<comment type="caution">
    <text evidence="2">The sequence shown here is derived from an EMBL/GenBank/DDBJ whole genome shotgun (WGS) entry which is preliminary data.</text>
</comment>
<dbReference type="InterPro" id="IPR050312">
    <property type="entry name" value="IolE/XylAMocC-like"/>
</dbReference>
<gene>
    <name evidence="2" type="ORF">F4Y42_06845</name>
</gene>
<dbReference type="Pfam" id="PF01261">
    <property type="entry name" value="AP_endonuc_2"/>
    <property type="match status" value="1"/>
</dbReference>
<dbReference type="InterPro" id="IPR036237">
    <property type="entry name" value="Xyl_isomerase-like_sf"/>
</dbReference>
<keyword evidence="2" id="KW-0413">Isomerase</keyword>
<dbReference type="PANTHER" id="PTHR12110">
    <property type="entry name" value="HYDROXYPYRUVATE ISOMERASE"/>
    <property type="match status" value="1"/>
</dbReference>
<dbReference type="SUPFAM" id="SSF51658">
    <property type="entry name" value="Xylose isomerase-like"/>
    <property type="match status" value="1"/>
</dbReference>
<evidence type="ECO:0000259" key="1">
    <source>
        <dbReference type="Pfam" id="PF01261"/>
    </source>
</evidence>
<dbReference type="AlphaFoldDB" id="A0A6B0YPZ6"/>
<dbReference type="Gene3D" id="3.20.20.150">
    <property type="entry name" value="Divalent-metal-dependent TIM barrel enzymes"/>
    <property type="match status" value="1"/>
</dbReference>
<feature type="domain" description="Xylose isomerase-like TIM barrel" evidence="1">
    <location>
        <begin position="21"/>
        <end position="248"/>
    </location>
</feature>
<protein>
    <submittedName>
        <fullName evidence="2">Sugar phosphate isomerase/epimerase</fullName>
    </submittedName>
</protein>
<reference evidence="2" key="1">
    <citation type="submission" date="2019-09" db="EMBL/GenBank/DDBJ databases">
        <title>Characterisation of the sponge microbiome using genome-centric metagenomics.</title>
        <authorList>
            <person name="Engelberts J.P."/>
            <person name="Robbins S.J."/>
            <person name="De Goeij J.M."/>
            <person name="Aranda M."/>
            <person name="Bell S.C."/>
            <person name="Webster N.S."/>
        </authorList>
    </citation>
    <scope>NUCLEOTIDE SEQUENCE</scope>
    <source>
        <strain evidence="2">SB0664_bin_27</strain>
    </source>
</reference>
<accession>A0A6B0YPZ6</accession>
<dbReference type="InterPro" id="IPR013022">
    <property type="entry name" value="Xyl_isomerase-like_TIM-brl"/>
</dbReference>